<dbReference type="Gene3D" id="3.30.160.390">
    <property type="entry name" value="Integrase, DNA-binding domain"/>
    <property type="match status" value="1"/>
</dbReference>
<keyword evidence="2" id="KW-0229">DNA integration</keyword>
<dbReference type="PROSITE" id="PS51898">
    <property type="entry name" value="TYR_RECOMBINASE"/>
    <property type="match status" value="1"/>
</dbReference>
<evidence type="ECO:0000259" key="7">
    <source>
        <dbReference type="PROSITE" id="PS51900"/>
    </source>
</evidence>
<evidence type="ECO:0000256" key="1">
    <source>
        <dbReference type="ARBA" id="ARBA00008857"/>
    </source>
</evidence>
<dbReference type="PANTHER" id="PTHR30629">
    <property type="entry name" value="PROPHAGE INTEGRASE"/>
    <property type="match status" value="1"/>
</dbReference>
<evidence type="ECO:0000256" key="5">
    <source>
        <dbReference type="PROSITE-ProRule" id="PRU01248"/>
    </source>
</evidence>
<dbReference type="Pfam" id="PF22022">
    <property type="entry name" value="Phage_int_M"/>
    <property type="match status" value="1"/>
</dbReference>
<feature type="domain" description="Tyr recombinase" evidence="6">
    <location>
        <begin position="205"/>
        <end position="380"/>
    </location>
</feature>
<accession>A0A7C9VK50</accession>
<dbReference type="EMBL" id="JAAMRR010001525">
    <property type="protein sequence ID" value="NGX99246.1"/>
    <property type="molecule type" value="Genomic_DNA"/>
</dbReference>
<dbReference type="InterPro" id="IPR038488">
    <property type="entry name" value="Integrase_DNA-bd_sf"/>
</dbReference>
<reference evidence="8" key="1">
    <citation type="submission" date="2020-02" db="EMBL/GenBank/DDBJ databases">
        <title>Draft genome sequence of Candidatus Afipia apatlaquensis IBT-C3, a potential strain for decolorization of textile dyes.</title>
        <authorList>
            <person name="Sanchez-Reyes A."/>
            <person name="Breton-Deval L."/>
            <person name="Mangelson H."/>
            <person name="Sanchez-Flores A."/>
        </authorList>
    </citation>
    <scope>NUCLEOTIDE SEQUENCE [LARGE SCALE GENOMIC DNA]</scope>
    <source>
        <strain evidence="8">IBT-C3</strain>
    </source>
</reference>
<sequence length="399" mass="45387">MRTGKHPQKALTQVRINSLSKPGRYADGNGLYLVVDPSGAKRWVLRTLVHGKRRDIGLGGLRVVSLAEARDKAIEFRKIARDGGNPIEIRRRAKAIIPTFADAAQQAYDSHKGAWRNDKHAAQWINTLKAYAIPTLGEIRVDHIETRDVMKVLTPIWLSKPETARRLKQRLSTVLDWAKAAGFRAGDNPVDGVAKGLPKQPDRKSHFEAIPFDHVADFLRQLREANANEYARLAFEFLILTATRTNEVLRARWQEIDLRQNIWVIPAERMKAGKEHRVPLAPQVVKLVSRAKEISTSDFVFPGRRADQPLSNMVFLMTLRRMDLDFTAHGFRSAFRDWAAERTNFPRDVCEMALAHAIKSKVEAAYRRGDLFEKRRDLMQAWADFCHTETGADQDGSQK</sequence>
<dbReference type="CDD" id="cd00801">
    <property type="entry name" value="INT_P4_C"/>
    <property type="match status" value="1"/>
</dbReference>
<proteinExistence type="inferred from homology"/>
<name>A0A7C9VK50_9BRAD</name>
<dbReference type="SUPFAM" id="SSF56349">
    <property type="entry name" value="DNA breaking-rejoining enzymes"/>
    <property type="match status" value="1"/>
</dbReference>
<dbReference type="InterPro" id="IPR013762">
    <property type="entry name" value="Integrase-like_cat_sf"/>
</dbReference>
<dbReference type="InterPro" id="IPR002104">
    <property type="entry name" value="Integrase_catalytic"/>
</dbReference>
<feature type="domain" description="Core-binding (CB)" evidence="7">
    <location>
        <begin position="98"/>
        <end position="179"/>
    </location>
</feature>
<evidence type="ECO:0000256" key="2">
    <source>
        <dbReference type="ARBA" id="ARBA00022908"/>
    </source>
</evidence>
<evidence type="ECO:0000259" key="6">
    <source>
        <dbReference type="PROSITE" id="PS51898"/>
    </source>
</evidence>
<comment type="caution">
    <text evidence="8">The sequence shown here is derived from an EMBL/GenBank/DDBJ whole genome shotgun (WGS) entry which is preliminary data.</text>
</comment>
<evidence type="ECO:0000313" key="8">
    <source>
        <dbReference type="EMBL" id="NGX99246.1"/>
    </source>
</evidence>
<dbReference type="Pfam" id="PF13356">
    <property type="entry name" value="Arm-DNA-bind_3"/>
    <property type="match status" value="1"/>
</dbReference>
<evidence type="ECO:0000313" key="9">
    <source>
        <dbReference type="Proteomes" id="UP000480266"/>
    </source>
</evidence>
<dbReference type="InterPro" id="IPR053876">
    <property type="entry name" value="Phage_int_M"/>
</dbReference>
<dbReference type="GO" id="GO:0015074">
    <property type="term" value="P:DNA integration"/>
    <property type="evidence" value="ECO:0007669"/>
    <property type="project" value="UniProtKB-KW"/>
</dbReference>
<dbReference type="InterPro" id="IPR044068">
    <property type="entry name" value="CB"/>
</dbReference>
<dbReference type="Pfam" id="PF00589">
    <property type="entry name" value="Phage_integrase"/>
    <property type="match status" value="1"/>
</dbReference>
<organism evidence="8 9">
    <name type="scientific">Candidatus Afipia apatlaquensis</name>
    <dbReference type="NCBI Taxonomy" id="2712852"/>
    <lineage>
        <taxon>Bacteria</taxon>
        <taxon>Pseudomonadati</taxon>
        <taxon>Pseudomonadota</taxon>
        <taxon>Alphaproteobacteria</taxon>
        <taxon>Hyphomicrobiales</taxon>
        <taxon>Nitrobacteraceae</taxon>
        <taxon>Afipia</taxon>
    </lineage>
</organism>
<dbReference type="PROSITE" id="PS51900">
    <property type="entry name" value="CB"/>
    <property type="match status" value="1"/>
</dbReference>
<gene>
    <name evidence="8" type="ORF">G4V63_29830</name>
</gene>
<dbReference type="Proteomes" id="UP000480266">
    <property type="component" value="Unassembled WGS sequence"/>
</dbReference>
<dbReference type="Gene3D" id="1.10.150.130">
    <property type="match status" value="1"/>
</dbReference>
<protein>
    <submittedName>
        <fullName evidence="8">Tyrosine-type recombinase/integrase</fullName>
    </submittedName>
</protein>
<keyword evidence="9" id="KW-1185">Reference proteome</keyword>
<dbReference type="InterPro" id="IPR011010">
    <property type="entry name" value="DNA_brk_join_enz"/>
</dbReference>
<dbReference type="Gene3D" id="1.10.443.10">
    <property type="entry name" value="Intergrase catalytic core"/>
    <property type="match status" value="1"/>
</dbReference>
<dbReference type="PANTHER" id="PTHR30629:SF2">
    <property type="entry name" value="PROPHAGE INTEGRASE INTS-RELATED"/>
    <property type="match status" value="1"/>
</dbReference>
<evidence type="ECO:0000256" key="4">
    <source>
        <dbReference type="ARBA" id="ARBA00023172"/>
    </source>
</evidence>
<dbReference type="GO" id="GO:0006310">
    <property type="term" value="P:DNA recombination"/>
    <property type="evidence" value="ECO:0007669"/>
    <property type="project" value="UniProtKB-KW"/>
</dbReference>
<dbReference type="GO" id="GO:0003677">
    <property type="term" value="F:DNA binding"/>
    <property type="evidence" value="ECO:0007669"/>
    <property type="project" value="UniProtKB-UniRule"/>
</dbReference>
<dbReference type="InterPro" id="IPR025166">
    <property type="entry name" value="Integrase_DNA_bind_dom"/>
</dbReference>
<dbReference type="InterPro" id="IPR010998">
    <property type="entry name" value="Integrase_recombinase_N"/>
</dbReference>
<keyword evidence="3 5" id="KW-0238">DNA-binding</keyword>
<evidence type="ECO:0000256" key="3">
    <source>
        <dbReference type="ARBA" id="ARBA00023125"/>
    </source>
</evidence>
<dbReference type="InterPro" id="IPR050808">
    <property type="entry name" value="Phage_Integrase"/>
</dbReference>
<dbReference type="AlphaFoldDB" id="A0A7C9VK50"/>
<comment type="similarity">
    <text evidence="1">Belongs to the 'phage' integrase family.</text>
</comment>
<keyword evidence="4" id="KW-0233">DNA recombination</keyword>